<evidence type="ECO:0000313" key="2">
    <source>
        <dbReference type="Proteomes" id="UP000696280"/>
    </source>
</evidence>
<evidence type="ECO:0000313" key="1">
    <source>
        <dbReference type="EMBL" id="CAG8950418.1"/>
    </source>
</evidence>
<protein>
    <submittedName>
        <fullName evidence="1">Uncharacterized protein</fullName>
    </submittedName>
</protein>
<organism evidence="1 2">
    <name type="scientific">Hymenoscyphus fraxineus</name>
    <dbReference type="NCBI Taxonomy" id="746836"/>
    <lineage>
        <taxon>Eukaryota</taxon>
        <taxon>Fungi</taxon>
        <taxon>Dikarya</taxon>
        <taxon>Ascomycota</taxon>
        <taxon>Pezizomycotina</taxon>
        <taxon>Leotiomycetes</taxon>
        <taxon>Helotiales</taxon>
        <taxon>Helotiaceae</taxon>
        <taxon>Hymenoscyphus</taxon>
    </lineage>
</organism>
<name>A0A9N9KNX2_9HELO</name>
<gene>
    <name evidence="1" type="ORF">HYFRA_00006912</name>
</gene>
<proteinExistence type="predicted"/>
<reference evidence="1" key="1">
    <citation type="submission" date="2021-07" db="EMBL/GenBank/DDBJ databases">
        <authorList>
            <person name="Durling M."/>
        </authorList>
    </citation>
    <scope>NUCLEOTIDE SEQUENCE</scope>
</reference>
<dbReference type="Proteomes" id="UP000696280">
    <property type="component" value="Unassembled WGS sequence"/>
</dbReference>
<dbReference type="EMBL" id="CAJVRL010000037">
    <property type="protein sequence ID" value="CAG8950418.1"/>
    <property type="molecule type" value="Genomic_DNA"/>
</dbReference>
<comment type="caution">
    <text evidence="1">The sequence shown here is derived from an EMBL/GenBank/DDBJ whole genome shotgun (WGS) entry which is preliminary data.</text>
</comment>
<sequence>MSSLNPEFGCPPSVTVQNPDPATLLYHKTNCTLTAVCVNPLHDSKPCGRTAATPVRLGHPHLHRPSKSLISAFPPIIQAFPESPNATPIPMNPPIVPFSDFWVRVWVRANVDPNNAKTPKSTREIRISYPQSFLIFRFAG</sequence>
<accession>A0A9N9KNX2</accession>
<keyword evidence="2" id="KW-1185">Reference proteome</keyword>
<dbReference type="AlphaFoldDB" id="A0A9N9KNX2"/>